<proteinExistence type="predicted"/>
<dbReference type="Pfam" id="PF13310">
    <property type="entry name" value="Virulence_RhuM"/>
    <property type="match status" value="1"/>
</dbReference>
<evidence type="ECO:0000313" key="3">
    <source>
        <dbReference type="Proteomes" id="UP000533637"/>
    </source>
</evidence>
<dbReference type="PANTHER" id="PTHR35810:SF1">
    <property type="entry name" value="CYTOPLASMIC PROTEIN"/>
    <property type="match status" value="1"/>
</dbReference>
<dbReference type="Pfam" id="PF02661">
    <property type="entry name" value="Fic"/>
    <property type="match status" value="1"/>
</dbReference>
<dbReference type="EMBL" id="JACHOC010000002">
    <property type="protein sequence ID" value="MBB4621402.1"/>
    <property type="molecule type" value="Genomic_DNA"/>
</dbReference>
<dbReference type="InterPro" id="IPR003812">
    <property type="entry name" value="Fido"/>
</dbReference>
<evidence type="ECO:0000259" key="1">
    <source>
        <dbReference type="PROSITE" id="PS51459"/>
    </source>
</evidence>
<dbReference type="SUPFAM" id="SSF140931">
    <property type="entry name" value="Fic-like"/>
    <property type="match status" value="1"/>
</dbReference>
<protein>
    <submittedName>
        <fullName evidence="2">Prophage maintenance system killer protein</fullName>
    </submittedName>
</protein>
<name>A0ABR6KKG1_9BACT</name>
<organism evidence="2 3">
    <name type="scientific">Parabacteroides faecis</name>
    <dbReference type="NCBI Taxonomy" id="1217282"/>
    <lineage>
        <taxon>Bacteria</taxon>
        <taxon>Pseudomonadati</taxon>
        <taxon>Bacteroidota</taxon>
        <taxon>Bacteroidia</taxon>
        <taxon>Bacteroidales</taxon>
        <taxon>Tannerellaceae</taxon>
        <taxon>Parabacteroides</taxon>
    </lineage>
</organism>
<dbReference type="InterPro" id="IPR011204">
    <property type="entry name" value="Virulence_RhuM-like"/>
</dbReference>
<dbReference type="PANTHER" id="PTHR35810">
    <property type="entry name" value="CYTOPLASMIC PROTEIN-RELATED"/>
    <property type="match status" value="1"/>
</dbReference>
<dbReference type="Gene3D" id="1.20.120.1870">
    <property type="entry name" value="Fic/DOC protein, Fido domain"/>
    <property type="match status" value="1"/>
</dbReference>
<keyword evidence="3" id="KW-1185">Reference proteome</keyword>
<accession>A0ABR6KKG1</accession>
<gene>
    <name evidence="2" type="ORF">GGQ57_001296</name>
</gene>
<evidence type="ECO:0000313" key="2">
    <source>
        <dbReference type="EMBL" id="MBB4621402.1"/>
    </source>
</evidence>
<reference evidence="2 3" key="1">
    <citation type="submission" date="2020-08" db="EMBL/GenBank/DDBJ databases">
        <title>Genomic Encyclopedia of Type Strains, Phase IV (KMG-IV): sequencing the most valuable type-strain genomes for metagenomic binning, comparative biology and taxonomic classification.</title>
        <authorList>
            <person name="Goeker M."/>
        </authorList>
    </citation>
    <scope>NUCLEOTIDE SEQUENCE [LARGE SCALE GENOMIC DNA]</scope>
    <source>
        <strain evidence="2 3">DSM 102983</strain>
    </source>
</reference>
<feature type="domain" description="Fido" evidence="1">
    <location>
        <begin position="196"/>
        <end position="351"/>
    </location>
</feature>
<comment type="caution">
    <text evidence="2">The sequence shown here is derived from an EMBL/GenBank/DDBJ whole genome shotgun (WGS) entry which is preliminary data.</text>
</comment>
<dbReference type="InterPro" id="IPR053737">
    <property type="entry name" value="Type_II_TA_Toxin"/>
</dbReference>
<dbReference type="Proteomes" id="UP000533637">
    <property type="component" value="Unassembled WGS sequence"/>
</dbReference>
<dbReference type="InterPro" id="IPR036597">
    <property type="entry name" value="Fido-like_dom_sf"/>
</dbReference>
<sequence length="353" mass="40618">MEQEIQLNEYNKQEYPSMHMEGVDASSIIIYTTKDSQISLEVKMNSDTVWLTQSQMAELFGRERTVIGKHIKNIFKEKELKQEVVCANFAHTTSHGAIKGKSQTREVAYYNLDVIISIGYRVKSLRGTQFRIWANKILKDYLIKGYAINQKIKLEHYQELKEMVHILGNTLKNQEQLTSDQSKGLLAVVTDYVYALDTLDKYDYQQLLIEDTTQGDKFHATYENAMEAIRSLKGKFGESELFAHEKDQSFKSSVSTIYQTFDGIELYPSIEEKAAMLLYLVTKNHSFSDGNKRIAAMLFLWFMENNGILYHPNGEKRIADNTLVALTLMIAESRTEEKDVMVKVVVNLINQNN</sequence>
<dbReference type="PROSITE" id="PS51459">
    <property type="entry name" value="FIDO"/>
    <property type="match status" value="1"/>
</dbReference>